<feature type="domain" description="PPM-type phosphatase" evidence="5">
    <location>
        <begin position="340"/>
        <end position="552"/>
    </location>
</feature>
<dbReference type="Gene3D" id="3.60.40.10">
    <property type="entry name" value="PPM-type phosphatase domain"/>
    <property type="match status" value="1"/>
</dbReference>
<evidence type="ECO:0000256" key="3">
    <source>
        <dbReference type="RuleBase" id="RU366020"/>
    </source>
</evidence>
<dbReference type="AlphaFoldDB" id="A0A2I0A1X7"/>
<dbReference type="PROSITE" id="PS51746">
    <property type="entry name" value="PPM_2"/>
    <property type="match status" value="1"/>
</dbReference>
<dbReference type="InterPro" id="IPR001932">
    <property type="entry name" value="PPM-type_phosphatase-like_dom"/>
</dbReference>
<dbReference type="SUPFAM" id="SSF81606">
    <property type="entry name" value="PP2C-like"/>
    <property type="match status" value="1"/>
</dbReference>
<dbReference type="InterPro" id="IPR039123">
    <property type="entry name" value="PPTC7"/>
</dbReference>
<dbReference type="GO" id="GO:0004722">
    <property type="term" value="F:protein serine/threonine phosphatase activity"/>
    <property type="evidence" value="ECO:0007669"/>
    <property type="project" value="UniProtKB-EC"/>
</dbReference>
<feature type="region of interest" description="Disordered" evidence="4">
    <location>
        <begin position="80"/>
        <end position="133"/>
    </location>
</feature>
<dbReference type="STRING" id="1088818.A0A2I0A1X7"/>
<feature type="compositionally biased region" description="Basic and acidic residues" evidence="4">
    <location>
        <begin position="80"/>
        <end position="102"/>
    </location>
</feature>
<dbReference type="Proteomes" id="UP000236161">
    <property type="component" value="Unassembled WGS sequence"/>
</dbReference>
<dbReference type="InterPro" id="IPR036457">
    <property type="entry name" value="PPM-type-like_dom_sf"/>
</dbReference>
<comment type="similarity">
    <text evidence="3">Belongs to the PP2C family.</text>
</comment>
<dbReference type="EMBL" id="KZ452037">
    <property type="protein sequence ID" value="PKA49546.1"/>
    <property type="molecule type" value="Genomic_DNA"/>
</dbReference>
<dbReference type="CDD" id="cd00143">
    <property type="entry name" value="PP2Cc"/>
    <property type="match status" value="1"/>
</dbReference>
<keyword evidence="3" id="KW-0904">Protein phosphatase</keyword>
<organism evidence="6 7">
    <name type="scientific">Apostasia shenzhenica</name>
    <dbReference type="NCBI Taxonomy" id="1088818"/>
    <lineage>
        <taxon>Eukaryota</taxon>
        <taxon>Viridiplantae</taxon>
        <taxon>Streptophyta</taxon>
        <taxon>Embryophyta</taxon>
        <taxon>Tracheophyta</taxon>
        <taxon>Spermatophyta</taxon>
        <taxon>Magnoliopsida</taxon>
        <taxon>Liliopsida</taxon>
        <taxon>Asparagales</taxon>
        <taxon>Orchidaceae</taxon>
        <taxon>Apostasioideae</taxon>
        <taxon>Apostasia</taxon>
    </lineage>
</organism>
<dbReference type="EC" id="3.1.3.16" evidence="3"/>
<comment type="cofactor">
    <cofactor evidence="3">
        <name>Mn(2+)</name>
        <dbReference type="ChEBI" id="CHEBI:29035"/>
    </cofactor>
</comment>
<evidence type="ECO:0000259" key="5">
    <source>
        <dbReference type="PROSITE" id="PS51746"/>
    </source>
</evidence>
<comment type="catalytic activity">
    <reaction evidence="1 3">
        <text>O-phospho-L-seryl-[protein] + H2O = L-seryl-[protein] + phosphate</text>
        <dbReference type="Rhea" id="RHEA:20629"/>
        <dbReference type="Rhea" id="RHEA-COMP:9863"/>
        <dbReference type="Rhea" id="RHEA-COMP:11604"/>
        <dbReference type="ChEBI" id="CHEBI:15377"/>
        <dbReference type="ChEBI" id="CHEBI:29999"/>
        <dbReference type="ChEBI" id="CHEBI:43474"/>
        <dbReference type="ChEBI" id="CHEBI:83421"/>
        <dbReference type="EC" id="3.1.3.16"/>
    </reaction>
</comment>
<feature type="compositionally biased region" description="Low complexity" evidence="4">
    <location>
        <begin position="16"/>
        <end position="32"/>
    </location>
</feature>
<accession>A0A2I0A1X7</accession>
<evidence type="ECO:0000256" key="1">
    <source>
        <dbReference type="ARBA" id="ARBA00047761"/>
    </source>
</evidence>
<sequence length="552" mass="59003">MAEIPFAGIFSPAFKLSAPPAASPLHSSAARSPPRRRRRDPHTFAAAGGPTTPSRVEIFSSSEYSDGSIVFRFGDAAEAAKKEPVEEVEGRAESSSSERGRSEFCASIDEGADVSSDSDVSDVTDGLSGGPISVCTVDEEETTRLPNAGLELEGSLGEGSSISVEACGHSNSVDENSIACSGKLEKSSKVDNEICEVSLQTDEVLQDAYEEKGADFEREKNDGPSNGLPLVAGVDEAEVPQARDIKGASVDDGRGDIGRFVEDTGDLTESISDETSLSSDIEYSSVVEEGETFNKLAPSETSSFDEPKDDHWIAELDEVKKYPSISSRKEAASVPMLSLSSGAALLPHPSKALTGGEDAYFVACRNWFGVADGVGQWSLEGINAGLYARELMQNCEKFLSECEEVSRYMPSDVLIQSALRSHSRGSSTILVGFFSGQEVHLANIGDSGFVVIRGGQVLSKSKPMLYGFNFPLQIEGGDDPSKYIEAYNISLAEDDVIVTATDGLFDNLFDQEIADIVSKSLHANLKPAVRILSFTCRACNKSTSYQTLSQTF</sequence>
<dbReference type="PANTHER" id="PTHR12320:SF1">
    <property type="entry name" value="PROTEIN PHOSPHATASE PTC7 HOMOLOG"/>
    <property type="match status" value="1"/>
</dbReference>
<dbReference type="SMART" id="SM00332">
    <property type="entry name" value="PP2Cc"/>
    <property type="match status" value="1"/>
</dbReference>
<keyword evidence="3" id="KW-0378">Hydrolase</keyword>
<evidence type="ECO:0000313" key="6">
    <source>
        <dbReference type="EMBL" id="PKA49546.1"/>
    </source>
</evidence>
<keyword evidence="3" id="KW-0464">Manganese</keyword>
<dbReference type="PANTHER" id="PTHR12320">
    <property type="entry name" value="PROTEIN PHOSPHATASE 2C"/>
    <property type="match status" value="1"/>
</dbReference>
<keyword evidence="3" id="KW-0479">Metal-binding</keyword>
<evidence type="ECO:0000256" key="4">
    <source>
        <dbReference type="SAM" id="MobiDB-lite"/>
    </source>
</evidence>
<feature type="region of interest" description="Disordered" evidence="4">
    <location>
        <begin position="16"/>
        <end position="57"/>
    </location>
</feature>
<evidence type="ECO:0000256" key="2">
    <source>
        <dbReference type="ARBA" id="ARBA00048336"/>
    </source>
</evidence>
<dbReference type="OrthoDB" id="60843at2759"/>
<proteinExistence type="inferred from homology"/>
<name>A0A2I0A1X7_9ASPA</name>
<evidence type="ECO:0000313" key="7">
    <source>
        <dbReference type="Proteomes" id="UP000236161"/>
    </source>
</evidence>
<comment type="cofactor">
    <cofactor evidence="3">
        <name>Mg(2+)</name>
        <dbReference type="ChEBI" id="CHEBI:18420"/>
    </cofactor>
</comment>
<reference evidence="6 7" key="1">
    <citation type="journal article" date="2017" name="Nature">
        <title>The Apostasia genome and the evolution of orchids.</title>
        <authorList>
            <person name="Zhang G.Q."/>
            <person name="Liu K.W."/>
            <person name="Li Z."/>
            <person name="Lohaus R."/>
            <person name="Hsiao Y.Y."/>
            <person name="Niu S.C."/>
            <person name="Wang J.Y."/>
            <person name="Lin Y.C."/>
            <person name="Xu Q."/>
            <person name="Chen L.J."/>
            <person name="Yoshida K."/>
            <person name="Fujiwara S."/>
            <person name="Wang Z.W."/>
            <person name="Zhang Y.Q."/>
            <person name="Mitsuda N."/>
            <person name="Wang M."/>
            <person name="Liu G.H."/>
            <person name="Pecoraro L."/>
            <person name="Huang H.X."/>
            <person name="Xiao X.J."/>
            <person name="Lin M."/>
            <person name="Wu X.Y."/>
            <person name="Wu W.L."/>
            <person name="Chen Y.Y."/>
            <person name="Chang S.B."/>
            <person name="Sakamoto S."/>
            <person name="Ohme-Takagi M."/>
            <person name="Yagi M."/>
            <person name="Zeng S.J."/>
            <person name="Shen C.Y."/>
            <person name="Yeh C.M."/>
            <person name="Luo Y.B."/>
            <person name="Tsai W.C."/>
            <person name="Van de Peer Y."/>
            <person name="Liu Z.J."/>
        </authorList>
    </citation>
    <scope>NUCLEOTIDE SEQUENCE [LARGE SCALE GENOMIC DNA]</scope>
    <source>
        <strain evidence="7">cv. Shenzhen</strain>
        <tissue evidence="6">Stem</tissue>
    </source>
</reference>
<dbReference type="SMART" id="SM00331">
    <property type="entry name" value="PP2C_SIG"/>
    <property type="match status" value="1"/>
</dbReference>
<keyword evidence="7" id="KW-1185">Reference proteome</keyword>
<dbReference type="GO" id="GO:0046872">
    <property type="term" value="F:metal ion binding"/>
    <property type="evidence" value="ECO:0007669"/>
    <property type="project" value="UniProtKB-UniRule"/>
</dbReference>
<feature type="compositionally biased region" description="Low complexity" evidence="4">
    <location>
        <begin position="113"/>
        <end position="126"/>
    </location>
</feature>
<protein>
    <recommendedName>
        <fullName evidence="3">Protein phosphatase</fullName>
        <ecNumber evidence="3">3.1.3.16</ecNumber>
    </recommendedName>
</protein>
<gene>
    <name evidence="6" type="ORF">AXF42_Ash004086</name>
</gene>
<comment type="catalytic activity">
    <reaction evidence="2 3">
        <text>O-phospho-L-threonyl-[protein] + H2O = L-threonyl-[protein] + phosphate</text>
        <dbReference type="Rhea" id="RHEA:47004"/>
        <dbReference type="Rhea" id="RHEA-COMP:11060"/>
        <dbReference type="Rhea" id="RHEA-COMP:11605"/>
        <dbReference type="ChEBI" id="CHEBI:15377"/>
        <dbReference type="ChEBI" id="CHEBI:30013"/>
        <dbReference type="ChEBI" id="CHEBI:43474"/>
        <dbReference type="ChEBI" id="CHEBI:61977"/>
        <dbReference type="EC" id="3.1.3.16"/>
    </reaction>
</comment>
<keyword evidence="3" id="KW-0460">Magnesium</keyword>